<evidence type="ECO:0000313" key="4">
    <source>
        <dbReference type="Proteomes" id="UP000316213"/>
    </source>
</evidence>
<dbReference type="Proteomes" id="UP000316213">
    <property type="component" value="Unassembled WGS sequence"/>
</dbReference>
<dbReference type="GO" id="GO:0030246">
    <property type="term" value="F:carbohydrate binding"/>
    <property type="evidence" value="ECO:0007669"/>
    <property type="project" value="InterPro"/>
</dbReference>
<feature type="domain" description="Glucan biosynthesis periplasmic MdoG C-terminal" evidence="2">
    <location>
        <begin position="43"/>
        <end position="535"/>
    </location>
</feature>
<dbReference type="PANTHER" id="PTHR30504">
    <property type="entry name" value="GLUCANS BIOSYNTHESIS PROTEIN"/>
    <property type="match status" value="1"/>
</dbReference>
<proteinExistence type="predicted"/>
<sequence>MRIYRIHRLVFACALGILFDGSLRAERTISKDKNGSAEKNVRSFTDLQSFAERLAAQDYRREPPLAGELAKMEYEQYSKIHFKHEKAIWADGDHPFWLEFFHRGFVQQDRIDCYLIPNDPKPQTNPEVTEVTYSPDQFRFGDQAMPLTIPDSVGFAGIRIAGRFSPDGDPQELLTFIGSSYFRARTGQTVYGTSARGLAVDVGMNQDEEFPDFRKFWVVEPSSKDRDIRILALLDSPSLTGAYQFDFRPSETVSKMNVKASLYFRKSPSKLAIAPLTSMWIWGDGLEGPPLDLRPSVHDADGLLIHADDQWQWRSFARLPYPSVSSIRVDELQGFGLLQRDRIFLHYDDYNARYHDRPSVWVRPIKDFGKGRIELLEIPGAHEGIDNIGAYFVADEPTDIHQPLHLNYQTFFFRDEAELPVFESGPELTAKFDCLDVDRRSNDSGIRLEITFRCNVAEDGDQDEDEVVATDPTESDEARAKIQTIRGEVKQQSVNRTESGYQVDLTIVPTEAAPIELELTLLDSQSQPISETFRYLCPHEQPTFVYPSVYTRKE</sequence>
<dbReference type="GO" id="GO:0030288">
    <property type="term" value="C:outer membrane-bounded periplasmic space"/>
    <property type="evidence" value="ECO:0007669"/>
    <property type="project" value="TreeGrafter"/>
</dbReference>
<dbReference type="EMBL" id="SJPM01000027">
    <property type="protein sequence ID" value="TWT87777.1"/>
    <property type="molecule type" value="Genomic_DNA"/>
</dbReference>
<comment type="subcellular location">
    <subcellularLocation>
        <location evidence="1">Periplasm</location>
    </subcellularLocation>
</comment>
<evidence type="ECO:0000313" key="3">
    <source>
        <dbReference type="EMBL" id="TWT87777.1"/>
    </source>
</evidence>
<evidence type="ECO:0000256" key="1">
    <source>
        <dbReference type="ARBA" id="ARBA00004418"/>
    </source>
</evidence>
<dbReference type="InterPro" id="IPR011013">
    <property type="entry name" value="Gal_mutarotase_sf_dom"/>
</dbReference>
<comment type="caution">
    <text evidence="3">The sequence shown here is derived from an EMBL/GenBank/DDBJ whole genome shotgun (WGS) entry which is preliminary data.</text>
</comment>
<dbReference type="InterPro" id="IPR014718">
    <property type="entry name" value="GH-type_carb-bd"/>
</dbReference>
<dbReference type="InterPro" id="IPR014438">
    <property type="entry name" value="Glucan_biosyn_MdoG/MdoD"/>
</dbReference>
<evidence type="ECO:0000259" key="2">
    <source>
        <dbReference type="Pfam" id="PF04349"/>
    </source>
</evidence>
<keyword evidence="4" id="KW-1185">Reference proteome</keyword>
<dbReference type="SUPFAM" id="SSF74650">
    <property type="entry name" value="Galactose mutarotase-like"/>
    <property type="match status" value="1"/>
</dbReference>
<dbReference type="AlphaFoldDB" id="A0A5C5ZLC4"/>
<gene>
    <name evidence="3" type="primary">mdoG</name>
    <name evidence="3" type="ORF">Pla100_59450</name>
</gene>
<dbReference type="RefSeq" id="WP_146582463.1">
    <property type="nucleotide sequence ID" value="NZ_SJPM01000027.1"/>
</dbReference>
<dbReference type="OrthoDB" id="335750at2"/>
<reference evidence="3 4" key="1">
    <citation type="submission" date="2019-02" db="EMBL/GenBank/DDBJ databases">
        <title>Deep-cultivation of Planctomycetes and their phenomic and genomic characterization uncovers novel biology.</title>
        <authorList>
            <person name="Wiegand S."/>
            <person name="Jogler M."/>
            <person name="Boedeker C."/>
            <person name="Pinto D."/>
            <person name="Vollmers J."/>
            <person name="Rivas-Marin E."/>
            <person name="Kohn T."/>
            <person name="Peeters S.H."/>
            <person name="Heuer A."/>
            <person name="Rast P."/>
            <person name="Oberbeckmann S."/>
            <person name="Bunk B."/>
            <person name="Jeske O."/>
            <person name="Meyerdierks A."/>
            <person name="Storesund J.E."/>
            <person name="Kallscheuer N."/>
            <person name="Luecker S."/>
            <person name="Lage O.M."/>
            <person name="Pohl T."/>
            <person name="Merkel B.J."/>
            <person name="Hornburger P."/>
            <person name="Mueller R.-W."/>
            <person name="Bruemmer F."/>
            <person name="Labrenz M."/>
            <person name="Spormann A.M."/>
            <person name="Op Den Camp H."/>
            <person name="Overmann J."/>
            <person name="Amann R."/>
            <person name="Jetten M.S.M."/>
            <person name="Mascher T."/>
            <person name="Medema M.H."/>
            <person name="Devos D.P."/>
            <person name="Kaster A.-K."/>
            <person name="Ovreas L."/>
            <person name="Rohde M."/>
            <person name="Galperin M.Y."/>
            <person name="Jogler C."/>
        </authorList>
    </citation>
    <scope>NUCLEOTIDE SEQUENCE [LARGE SCALE GENOMIC DNA]</scope>
    <source>
        <strain evidence="3 4">Pla100</strain>
    </source>
</reference>
<dbReference type="GO" id="GO:0003824">
    <property type="term" value="F:catalytic activity"/>
    <property type="evidence" value="ECO:0007669"/>
    <property type="project" value="InterPro"/>
</dbReference>
<name>A0A5C5ZLC4_9BACT</name>
<dbReference type="PANTHER" id="PTHR30504:SF2">
    <property type="entry name" value="GLUCANS BIOSYNTHESIS PROTEIN G"/>
    <property type="match status" value="1"/>
</dbReference>
<organism evidence="3 4">
    <name type="scientific">Neorhodopirellula pilleata</name>
    <dbReference type="NCBI Taxonomy" id="2714738"/>
    <lineage>
        <taxon>Bacteria</taxon>
        <taxon>Pseudomonadati</taxon>
        <taxon>Planctomycetota</taxon>
        <taxon>Planctomycetia</taxon>
        <taxon>Pirellulales</taxon>
        <taxon>Pirellulaceae</taxon>
        <taxon>Neorhodopirellula</taxon>
    </lineage>
</organism>
<protein>
    <submittedName>
        <fullName evidence="3">Glucans biosynthesis protein G</fullName>
    </submittedName>
</protein>
<dbReference type="GO" id="GO:0051274">
    <property type="term" value="P:beta-glucan biosynthetic process"/>
    <property type="evidence" value="ECO:0007669"/>
    <property type="project" value="TreeGrafter"/>
</dbReference>
<dbReference type="PIRSF" id="PIRSF006281">
    <property type="entry name" value="MdoG"/>
    <property type="match status" value="1"/>
</dbReference>
<dbReference type="Gene3D" id="2.70.98.10">
    <property type="match status" value="1"/>
</dbReference>
<dbReference type="InterPro" id="IPR007444">
    <property type="entry name" value="Glucan_biosyn_MdoG_C"/>
</dbReference>
<dbReference type="Pfam" id="PF04349">
    <property type="entry name" value="MdoG"/>
    <property type="match status" value="1"/>
</dbReference>
<accession>A0A5C5ZLC4</accession>